<dbReference type="PANTHER" id="PTHR32322:SF2">
    <property type="entry name" value="EAMA DOMAIN-CONTAINING PROTEIN"/>
    <property type="match status" value="1"/>
</dbReference>
<evidence type="ECO:0000256" key="5">
    <source>
        <dbReference type="ARBA" id="ARBA00023136"/>
    </source>
</evidence>
<dbReference type="GO" id="GO:0008658">
    <property type="term" value="F:penicillin binding"/>
    <property type="evidence" value="ECO:0007669"/>
    <property type="project" value="InterPro"/>
</dbReference>
<dbReference type="InterPro" id="IPR037185">
    <property type="entry name" value="EmrE-like"/>
</dbReference>
<dbReference type="SUPFAM" id="SSF56601">
    <property type="entry name" value="beta-lactamase/transpeptidase-like"/>
    <property type="match status" value="1"/>
</dbReference>
<evidence type="ECO:0000256" key="3">
    <source>
        <dbReference type="ARBA" id="ARBA00022692"/>
    </source>
</evidence>
<name>A0A9D2BA38_9FIRM</name>
<dbReference type="InterPro" id="IPR001460">
    <property type="entry name" value="PCN-bd_Tpept"/>
</dbReference>
<reference evidence="9" key="2">
    <citation type="submission" date="2021-04" db="EMBL/GenBank/DDBJ databases">
        <authorList>
            <person name="Gilroy R."/>
        </authorList>
    </citation>
    <scope>NUCLEOTIDE SEQUENCE</scope>
    <source>
        <strain evidence="9">CHK191-13928</strain>
    </source>
</reference>
<feature type="domain" description="EamA" evidence="7">
    <location>
        <begin position="151"/>
        <end position="288"/>
    </location>
</feature>
<dbReference type="Pfam" id="PF00905">
    <property type="entry name" value="Transpeptidase"/>
    <property type="match status" value="1"/>
</dbReference>
<dbReference type="PANTHER" id="PTHR32322">
    <property type="entry name" value="INNER MEMBRANE TRANSPORTER"/>
    <property type="match status" value="1"/>
</dbReference>
<dbReference type="InterPro" id="IPR000620">
    <property type="entry name" value="EamA_dom"/>
</dbReference>
<sequence>MEKKNYQGHGAALLTILIWGTTFISTKILLADFQPIEILVFRFVMGFAALWLICPRRLQTSDLKQEAVFAAAGLSGICLYYLLENIALTYTLASNVGVIISVAPFFTAILAHILIGSEEKFRINFFIGFLIAMAGIMMISLNGARLELNPMGDLLALLAAFVWAIYSILSKKISGFGYPVVLSTRRTFFYGILFMIPAAWIFDLRLDLSGFAEPKNLLNLLYLGLGASALCFVTWNFAVKKLGAVKTSIYIYMVPVITVVTSVLILGEKITWMSGLGVIFTLMGLFLSEMKIPKRKLKKISIFIVMLLPFIFSGCSGKDKESSKEQTAQKIQQEKEAKIEEKDWSDYFGTLNGTAVLYKPDKNIYQIYHPQLANTRRSPCSTFKIISSLAALEEGIVDPDHSIRKWSGEQFWNSDWNRDLSFQDAFQSSCVWYFREVVDDIGKERMQKVLDEISYGNRDISDWKGEQNKNNNNRALTGFWIESSLKISPKEQTEVMERIFSERSAYSKESLEALKQVMLVSEKKEKNLMIYGKTGMGKDQGTVVDAWFTGFADISGERIYFCVYLGETKEADVSSTKAKEIAIKLITDPG</sequence>
<evidence type="ECO:0000256" key="1">
    <source>
        <dbReference type="ARBA" id="ARBA00004141"/>
    </source>
</evidence>
<evidence type="ECO:0000313" key="9">
    <source>
        <dbReference type="EMBL" id="HIX68606.1"/>
    </source>
</evidence>
<feature type="domain" description="Penicillin-binding protein transpeptidase" evidence="8">
    <location>
        <begin position="368"/>
        <end position="584"/>
    </location>
</feature>
<proteinExistence type="inferred from homology"/>
<dbReference type="Proteomes" id="UP000886721">
    <property type="component" value="Unassembled WGS sequence"/>
</dbReference>
<accession>A0A9D2BA38</accession>
<evidence type="ECO:0000259" key="7">
    <source>
        <dbReference type="Pfam" id="PF00892"/>
    </source>
</evidence>
<feature type="transmembrane region" description="Helical" evidence="6">
    <location>
        <begin position="36"/>
        <end position="54"/>
    </location>
</feature>
<dbReference type="InterPro" id="IPR012338">
    <property type="entry name" value="Beta-lactam/transpept-like"/>
</dbReference>
<organism evidence="9 10">
    <name type="scientific">Candidatus Anaerostipes excrementavium</name>
    <dbReference type="NCBI Taxonomy" id="2838463"/>
    <lineage>
        <taxon>Bacteria</taxon>
        <taxon>Bacillati</taxon>
        <taxon>Bacillota</taxon>
        <taxon>Clostridia</taxon>
        <taxon>Lachnospirales</taxon>
        <taxon>Lachnospiraceae</taxon>
        <taxon>Anaerostipes</taxon>
    </lineage>
</organism>
<dbReference type="GO" id="GO:0016020">
    <property type="term" value="C:membrane"/>
    <property type="evidence" value="ECO:0007669"/>
    <property type="project" value="UniProtKB-SubCell"/>
</dbReference>
<feature type="transmembrane region" description="Helical" evidence="6">
    <location>
        <begin position="249"/>
        <end position="266"/>
    </location>
</feature>
<comment type="subcellular location">
    <subcellularLocation>
        <location evidence="1">Membrane</location>
        <topology evidence="1">Multi-pass membrane protein</topology>
    </subcellularLocation>
</comment>
<keyword evidence="5 6" id="KW-0472">Membrane</keyword>
<feature type="domain" description="EamA" evidence="7">
    <location>
        <begin position="10"/>
        <end position="140"/>
    </location>
</feature>
<dbReference type="Pfam" id="PF00892">
    <property type="entry name" value="EamA"/>
    <property type="match status" value="2"/>
</dbReference>
<evidence type="ECO:0000259" key="8">
    <source>
        <dbReference type="Pfam" id="PF00905"/>
    </source>
</evidence>
<protein>
    <submittedName>
        <fullName evidence="9">EamA family transporter</fullName>
    </submittedName>
</protein>
<feature type="transmembrane region" description="Helical" evidence="6">
    <location>
        <begin position="218"/>
        <end position="237"/>
    </location>
</feature>
<keyword evidence="4 6" id="KW-1133">Transmembrane helix</keyword>
<comment type="similarity">
    <text evidence="2">Belongs to the EamA transporter family.</text>
</comment>
<evidence type="ECO:0000256" key="4">
    <source>
        <dbReference type="ARBA" id="ARBA00022989"/>
    </source>
</evidence>
<dbReference type="EMBL" id="DXEM01000032">
    <property type="protein sequence ID" value="HIX68606.1"/>
    <property type="molecule type" value="Genomic_DNA"/>
</dbReference>
<comment type="caution">
    <text evidence="9">The sequence shown here is derived from an EMBL/GenBank/DDBJ whole genome shotgun (WGS) entry which is preliminary data.</text>
</comment>
<gene>
    <name evidence="9" type="ORF">H9735_10870</name>
</gene>
<feature type="transmembrane region" description="Helical" evidence="6">
    <location>
        <begin position="272"/>
        <end position="288"/>
    </location>
</feature>
<dbReference type="Gene3D" id="3.40.710.10">
    <property type="entry name" value="DD-peptidase/beta-lactamase superfamily"/>
    <property type="match status" value="1"/>
</dbReference>
<evidence type="ECO:0000313" key="10">
    <source>
        <dbReference type="Proteomes" id="UP000886721"/>
    </source>
</evidence>
<feature type="transmembrane region" description="Helical" evidence="6">
    <location>
        <begin position="66"/>
        <end position="83"/>
    </location>
</feature>
<dbReference type="AlphaFoldDB" id="A0A9D2BA38"/>
<dbReference type="InterPro" id="IPR050638">
    <property type="entry name" value="AA-Vitamin_Transporters"/>
</dbReference>
<evidence type="ECO:0000256" key="6">
    <source>
        <dbReference type="SAM" id="Phobius"/>
    </source>
</evidence>
<feature type="transmembrane region" description="Helical" evidence="6">
    <location>
        <begin position="300"/>
        <end position="317"/>
    </location>
</feature>
<feature type="transmembrane region" description="Helical" evidence="6">
    <location>
        <begin position="187"/>
        <end position="206"/>
    </location>
</feature>
<evidence type="ECO:0000256" key="2">
    <source>
        <dbReference type="ARBA" id="ARBA00007362"/>
    </source>
</evidence>
<dbReference type="SUPFAM" id="SSF103481">
    <property type="entry name" value="Multidrug resistance efflux transporter EmrE"/>
    <property type="match status" value="2"/>
</dbReference>
<keyword evidence="3 6" id="KW-0812">Transmembrane</keyword>
<reference evidence="9" key="1">
    <citation type="journal article" date="2021" name="PeerJ">
        <title>Extensive microbial diversity within the chicken gut microbiome revealed by metagenomics and culture.</title>
        <authorList>
            <person name="Gilroy R."/>
            <person name="Ravi A."/>
            <person name="Getino M."/>
            <person name="Pursley I."/>
            <person name="Horton D.L."/>
            <person name="Alikhan N.F."/>
            <person name="Baker D."/>
            <person name="Gharbi K."/>
            <person name="Hall N."/>
            <person name="Watson M."/>
            <person name="Adriaenssens E.M."/>
            <person name="Foster-Nyarko E."/>
            <person name="Jarju S."/>
            <person name="Secka A."/>
            <person name="Antonio M."/>
            <person name="Oren A."/>
            <person name="Chaudhuri R.R."/>
            <person name="La Ragione R."/>
            <person name="Hildebrand F."/>
            <person name="Pallen M.J."/>
        </authorList>
    </citation>
    <scope>NUCLEOTIDE SEQUENCE</scope>
    <source>
        <strain evidence="9">CHK191-13928</strain>
    </source>
</reference>
<feature type="transmembrane region" description="Helical" evidence="6">
    <location>
        <begin position="12"/>
        <end position="30"/>
    </location>
</feature>
<feature type="transmembrane region" description="Helical" evidence="6">
    <location>
        <begin position="123"/>
        <end position="142"/>
    </location>
</feature>
<feature type="transmembrane region" description="Helical" evidence="6">
    <location>
        <begin position="89"/>
        <end position="111"/>
    </location>
</feature>